<dbReference type="AlphaFoldDB" id="A0A3G7U2Q6"/>
<protein>
    <submittedName>
        <fullName evidence="1">Uncharacterized protein</fullName>
    </submittedName>
</protein>
<reference evidence="1 2" key="1">
    <citation type="submission" date="2018-03" db="EMBL/GenBank/DDBJ databases">
        <title>Diversity of phytobeneficial traits revealed by whole-genome analysis of worldwide-isolated phenazine-producing Pseudomonas spp.</title>
        <authorList>
            <person name="Biessy A."/>
            <person name="Novinscak A."/>
            <person name="Blom J."/>
            <person name="Leger G."/>
            <person name="Thomashow L.S."/>
            <person name="Cazorla F.M."/>
            <person name="Josic D."/>
            <person name="Filion M."/>
        </authorList>
    </citation>
    <scope>NUCLEOTIDE SEQUENCE [LARGE SCALE GENOMIC DNA]</scope>
    <source>
        <strain evidence="1 2">30B</strain>
    </source>
</reference>
<dbReference type="Proteomes" id="UP000268696">
    <property type="component" value="Chromosome"/>
</dbReference>
<sequence length="39" mass="4498">MGQAVGWLLIDPRALIHMLMQTPAAQLERLRLFPRLRNA</sequence>
<accession>A0A3G7U2Q6</accession>
<evidence type="ECO:0000313" key="1">
    <source>
        <dbReference type="EMBL" id="AZE53607.1"/>
    </source>
</evidence>
<organism evidence="1 2">
    <name type="scientific">Pseudomonas synxantha</name>
    <dbReference type="NCBI Taxonomy" id="47883"/>
    <lineage>
        <taxon>Bacteria</taxon>
        <taxon>Pseudomonadati</taxon>
        <taxon>Pseudomonadota</taxon>
        <taxon>Gammaproteobacteria</taxon>
        <taxon>Pseudomonadales</taxon>
        <taxon>Pseudomonadaceae</taxon>
        <taxon>Pseudomonas</taxon>
    </lineage>
</organism>
<name>A0A3G7U2Q6_9PSED</name>
<gene>
    <name evidence="1" type="ORF">C4K03_1436</name>
</gene>
<dbReference type="EMBL" id="CP027754">
    <property type="protein sequence ID" value="AZE53607.1"/>
    <property type="molecule type" value="Genomic_DNA"/>
</dbReference>
<proteinExistence type="predicted"/>
<evidence type="ECO:0000313" key="2">
    <source>
        <dbReference type="Proteomes" id="UP000268696"/>
    </source>
</evidence>